<proteinExistence type="inferred from homology"/>
<keyword evidence="5" id="KW-1185">Reference proteome</keyword>
<dbReference type="PROSITE" id="PS01031">
    <property type="entry name" value="SHSP"/>
    <property type="match status" value="1"/>
</dbReference>
<dbReference type="InterPro" id="IPR008978">
    <property type="entry name" value="HSP20-like_chaperone"/>
</dbReference>
<organism evidence="4 5">
    <name type="scientific">Peiella sedimenti</name>
    <dbReference type="NCBI Taxonomy" id="3061083"/>
    <lineage>
        <taxon>Bacteria</taxon>
        <taxon>Pseudomonadati</taxon>
        <taxon>Pseudomonadota</taxon>
        <taxon>Alphaproteobacteria</taxon>
        <taxon>Caulobacterales</taxon>
        <taxon>Caulobacteraceae</taxon>
        <taxon>Peiella</taxon>
    </lineage>
</organism>
<accession>A0ABT8SQ45</accession>
<dbReference type="InterPro" id="IPR031107">
    <property type="entry name" value="Small_HSP"/>
</dbReference>
<dbReference type="Pfam" id="PF00011">
    <property type="entry name" value="HSP20"/>
    <property type="match status" value="1"/>
</dbReference>
<dbReference type="SUPFAM" id="SSF49764">
    <property type="entry name" value="HSP20-like chaperones"/>
    <property type="match status" value="1"/>
</dbReference>
<sequence>MAKDPSQQPLANLGRQASSLFAPLQREIDRAFDDFGRGLDHFDLFGPAPSVDLAETEKAYEITAEAPGMTDKDVKVSFEDDLLTISGEKRSETEKEGRNYRFAERRYGSFSRSLRLPGADPDKISAELKDGVLRVTAAKRPDASARRIDIKVGKA</sequence>
<dbReference type="RefSeq" id="WP_302109891.1">
    <property type="nucleotide sequence ID" value="NZ_JAUKTR010000003.1"/>
</dbReference>
<evidence type="ECO:0000259" key="3">
    <source>
        <dbReference type="PROSITE" id="PS01031"/>
    </source>
</evidence>
<dbReference type="InterPro" id="IPR002068">
    <property type="entry name" value="A-crystallin/Hsp20_dom"/>
</dbReference>
<dbReference type="EMBL" id="JAUKTR010000003">
    <property type="protein sequence ID" value="MDO1559462.1"/>
    <property type="molecule type" value="Genomic_DNA"/>
</dbReference>
<dbReference type="Gene3D" id="2.60.40.790">
    <property type="match status" value="1"/>
</dbReference>
<comment type="caution">
    <text evidence="4">The sequence shown here is derived from an EMBL/GenBank/DDBJ whole genome shotgun (WGS) entry which is preliminary data.</text>
</comment>
<dbReference type="PANTHER" id="PTHR11527">
    <property type="entry name" value="HEAT-SHOCK PROTEIN 20 FAMILY MEMBER"/>
    <property type="match status" value="1"/>
</dbReference>
<reference evidence="4" key="1">
    <citation type="submission" date="2023-07" db="EMBL/GenBank/DDBJ databases">
        <title>Brevundimonas soil sp. nov., isolated from the soil of chemical plant.</title>
        <authorList>
            <person name="Wu N."/>
        </authorList>
    </citation>
    <scope>NUCLEOTIDE SEQUENCE</scope>
    <source>
        <strain evidence="4">XZ-24</strain>
    </source>
</reference>
<feature type="domain" description="SHSP" evidence="3">
    <location>
        <begin position="42"/>
        <end position="153"/>
    </location>
</feature>
<evidence type="ECO:0000313" key="4">
    <source>
        <dbReference type="EMBL" id="MDO1559462.1"/>
    </source>
</evidence>
<dbReference type="CDD" id="cd06464">
    <property type="entry name" value="ACD_sHsps-like"/>
    <property type="match status" value="1"/>
</dbReference>
<gene>
    <name evidence="4" type="ORF">Q0812_08480</name>
</gene>
<evidence type="ECO:0000256" key="1">
    <source>
        <dbReference type="PROSITE-ProRule" id="PRU00285"/>
    </source>
</evidence>
<protein>
    <submittedName>
        <fullName evidence="4">Hsp20/alpha crystallin family protein</fullName>
    </submittedName>
</protein>
<evidence type="ECO:0000313" key="5">
    <source>
        <dbReference type="Proteomes" id="UP001169063"/>
    </source>
</evidence>
<evidence type="ECO:0000256" key="2">
    <source>
        <dbReference type="RuleBase" id="RU003616"/>
    </source>
</evidence>
<name>A0ABT8SQ45_9CAUL</name>
<dbReference type="Proteomes" id="UP001169063">
    <property type="component" value="Unassembled WGS sequence"/>
</dbReference>
<comment type="similarity">
    <text evidence="1 2">Belongs to the small heat shock protein (HSP20) family.</text>
</comment>